<keyword evidence="2" id="KW-0472">Membrane</keyword>
<dbReference type="RefSeq" id="WP_122320837.1">
    <property type="nucleotide sequence ID" value="NZ_RBRY01000062.1"/>
</dbReference>
<gene>
    <name evidence="4" type="ORF">ALP84_00218</name>
</gene>
<comment type="caution">
    <text evidence="4">The sequence shown here is derived from an EMBL/GenBank/DDBJ whole genome shotgun (WGS) entry which is preliminary data.</text>
</comment>
<dbReference type="Pfam" id="PF19922">
    <property type="entry name" value="bpX6"/>
    <property type="match status" value="1"/>
</dbReference>
<feature type="domain" description="MoxR-vWA-beta-propeller ternary system" evidence="3">
    <location>
        <begin position="9"/>
        <end position="178"/>
    </location>
</feature>
<feature type="transmembrane region" description="Helical" evidence="2">
    <location>
        <begin position="193"/>
        <end position="214"/>
    </location>
</feature>
<protein>
    <submittedName>
        <fullName evidence="4">Putative membrane protein</fullName>
    </submittedName>
</protein>
<dbReference type="AlphaFoldDB" id="A0A3M4W536"/>
<evidence type="ECO:0000256" key="1">
    <source>
        <dbReference type="SAM" id="MobiDB-lite"/>
    </source>
</evidence>
<organism evidence="4 5">
    <name type="scientific">Pseudomonas cichorii</name>
    <dbReference type="NCBI Taxonomy" id="36746"/>
    <lineage>
        <taxon>Bacteria</taxon>
        <taxon>Pseudomonadati</taxon>
        <taxon>Pseudomonadota</taxon>
        <taxon>Gammaproteobacteria</taxon>
        <taxon>Pseudomonadales</taxon>
        <taxon>Pseudomonadaceae</taxon>
        <taxon>Pseudomonas</taxon>
    </lineage>
</organism>
<keyword evidence="2" id="KW-0812">Transmembrane</keyword>
<dbReference type="Proteomes" id="UP000278332">
    <property type="component" value="Unassembled WGS sequence"/>
</dbReference>
<feature type="region of interest" description="Disordered" evidence="1">
    <location>
        <begin position="282"/>
        <end position="301"/>
    </location>
</feature>
<proteinExistence type="predicted"/>
<dbReference type="InterPro" id="IPR045547">
    <property type="entry name" value="bpX6"/>
</dbReference>
<name>A0A3M4W536_PSECI</name>
<evidence type="ECO:0000313" key="4">
    <source>
        <dbReference type="EMBL" id="RMR59175.1"/>
    </source>
</evidence>
<sequence>MTDMPTSAIHQPVLRGQQAVAGLWFPSERFDEAERRRLLLTYWLPGASAWRFEHGDLIRWAEPQRLQCEQLLGWPLVLQGRTLCSAPLQEHERTHLPVADLWLVRNSQVETLDLKDATVIHPGQWLDINAYTLLDTYDCSAVFPDPVMQPLEVPTDIREILGNTVGAPPSERDEIMEAMRTGSGRAGKASRPAVSTVLKIILGVIVAVALFNLLPDAADRTTSIKNVAPVIPPAPTASTGHSTTGNFPLIPLIVMGFFIGRWLMSPSFLQRSSQMASRRAFAKTAPATKHASPDIPTRRKKRRFTPSLADKWLARLTNVSRLNLLFGKRQANYLQRMLDMFEEGNLNEALRHAIPLSNDSVERKQAFGTPQRRADLQLGAQEQSEASIGFSENFQDLLRKTYRTSFEKLDREGRIDEAVFVLAELLKAHQEALDYLESHKRYRQSADLALAWDMPAATIVRHLCLADDWQRAIQVARRDNAFEAAVTSMESKWPEHAQRLRLEWAETLAAKGEWIKAVDVIWSLADERSRAAQWLLSAEAGGERLAAEALIKRAILLPDTLQAYGPYLTELRNDQARKSERLAIARALLANRKHTKTCAWLAAIFAGAIAADQQLEPTGLQKLIKLSNDPLLQADLPKLSFKPAPPLSLRGPADIYHWQAPSPGIRDILDTVPLDDLRSLIALGESGALVIDAQGRTLCHFAVPAQRLVLAESRQVALAVIRRGELWRVSKLDLVNRKVHDLGILAMDDFARQFDGIGWTIGKGNHVRVVDVSPGFATLWHVDDLPGSVVGVFADASSEHLLLSDSGGNLQRWRYKLPGRRLQARDELPLNLREGSTLTFGLAGEPIEYWLNGPEAAEPVIMIEHSGRCAGYSLPDLDREAIDWPCIYLGSQWMVVVYQTSDGHQQLRFFSRIDDCIYARIDWPGREHIRVNCIAGQWTAFDAQGRLFCLNVEDARPRGLSIV</sequence>
<keyword evidence="2" id="KW-1133">Transmembrane helix</keyword>
<feature type="transmembrane region" description="Helical" evidence="2">
    <location>
        <begin position="249"/>
        <end position="269"/>
    </location>
</feature>
<evidence type="ECO:0000259" key="3">
    <source>
        <dbReference type="Pfam" id="PF19922"/>
    </source>
</evidence>
<reference evidence="4 5" key="1">
    <citation type="submission" date="2018-08" db="EMBL/GenBank/DDBJ databases">
        <title>Recombination of ecologically and evolutionarily significant loci maintains genetic cohesion in the Pseudomonas syringae species complex.</title>
        <authorList>
            <person name="Dillon M."/>
            <person name="Thakur S."/>
            <person name="Almeida R.N.D."/>
            <person name="Weir B.S."/>
            <person name="Guttman D.S."/>
        </authorList>
    </citation>
    <scope>NUCLEOTIDE SEQUENCE [LARGE SCALE GENOMIC DNA]</scope>
    <source>
        <strain evidence="4 5">ICMP 6917</strain>
    </source>
</reference>
<evidence type="ECO:0000313" key="5">
    <source>
        <dbReference type="Proteomes" id="UP000278332"/>
    </source>
</evidence>
<accession>A0A3M4W536</accession>
<evidence type="ECO:0000256" key="2">
    <source>
        <dbReference type="SAM" id="Phobius"/>
    </source>
</evidence>
<dbReference type="EMBL" id="RBRY01000062">
    <property type="protein sequence ID" value="RMR59175.1"/>
    <property type="molecule type" value="Genomic_DNA"/>
</dbReference>